<dbReference type="Gene3D" id="3.60.40.10">
    <property type="entry name" value="PPM-type phosphatase domain"/>
    <property type="match status" value="1"/>
</dbReference>
<dbReference type="GO" id="GO:0004722">
    <property type="term" value="F:protein serine/threonine phosphatase activity"/>
    <property type="evidence" value="ECO:0007669"/>
    <property type="project" value="InterPro"/>
</dbReference>
<dbReference type="OrthoDB" id="420076at2759"/>
<dbReference type="PANTHER" id="PTHR13832">
    <property type="entry name" value="PROTEIN PHOSPHATASE 2C"/>
    <property type="match status" value="1"/>
</dbReference>
<dbReference type="PANTHER" id="PTHR13832:SF827">
    <property type="entry name" value="PROTEIN PHOSPHATASE 1L"/>
    <property type="match status" value="1"/>
</dbReference>
<dbReference type="EMBL" id="ML210197">
    <property type="protein sequence ID" value="TFK24622.1"/>
    <property type="molecule type" value="Genomic_DNA"/>
</dbReference>
<gene>
    <name evidence="2" type="ORF">FA15DRAFT_704387</name>
</gene>
<dbReference type="AlphaFoldDB" id="A0A5C3KW09"/>
<proteinExistence type="predicted"/>
<dbReference type="SUPFAM" id="SSF81606">
    <property type="entry name" value="PP2C-like"/>
    <property type="match status" value="1"/>
</dbReference>
<dbReference type="InterPro" id="IPR001932">
    <property type="entry name" value="PPM-type_phosphatase-like_dom"/>
</dbReference>
<dbReference type="InterPro" id="IPR015655">
    <property type="entry name" value="PP2C"/>
</dbReference>
<dbReference type="Pfam" id="PF00481">
    <property type="entry name" value="PP2C"/>
    <property type="match status" value="1"/>
</dbReference>
<feature type="domain" description="PPM-type phosphatase" evidence="1">
    <location>
        <begin position="197"/>
        <end position="530"/>
    </location>
</feature>
<protein>
    <recommendedName>
        <fullName evidence="1">PPM-type phosphatase domain-containing protein</fullName>
    </recommendedName>
</protein>
<evidence type="ECO:0000259" key="1">
    <source>
        <dbReference type="PROSITE" id="PS51746"/>
    </source>
</evidence>
<keyword evidence="3" id="KW-1185">Reference proteome</keyword>
<organism evidence="2 3">
    <name type="scientific">Coprinopsis marcescibilis</name>
    <name type="common">Agaric fungus</name>
    <name type="synonym">Psathyrella marcescibilis</name>
    <dbReference type="NCBI Taxonomy" id="230819"/>
    <lineage>
        <taxon>Eukaryota</taxon>
        <taxon>Fungi</taxon>
        <taxon>Dikarya</taxon>
        <taxon>Basidiomycota</taxon>
        <taxon>Agaricomycotina</taxon>
        <taxon>Agaricomycetes</taxon>
        <taxon>Agaricomycetidae</taxon>
        <taxon>Agaricales</taxon>
        <taxon>Agaricineae</taxon>
        <taxon>Psathyrellaceae</taxon>
        <taxon>Coprinopsis</taxon>
    </lineage>
</organism>
<dbReference type="STRING" id="230819.A0A5C3KW09"/>
<evidence type="ECO:0000313" key="3">
    <source>
        <dbReference type="Proteomes" id="UP000307440"/>
    </source>
</evidence>
<sequence length="530" mass="58567">MFAKVRSFLSTSLGLYLRTHQPQCHRATKQKSTAFDLSKTQSSSWYRTALAGTSLALASLVPLGLDSSKPPNGNDSETPEPNARTPVEIIRVLLTDSDLRQRKLWFHSPLAQFYRHRLKVPVSANPGFQFLDTVNVHHIWASRYAQTVVSSLALVPSHSLVPTCWTYILVSEGFNGGEVLYWLHHNFIQIVHNYLMECCLREYAFQRSVWESEASSSGIEASPESYQESLDSYLKAAFVDTDNQFVQFAKRIVMEAKPEGRQEAARLYLDVALSGACAVLTFYDSASRMLTVAHVGDSRAILGRRQQSRDGRITYEPVVLTRDHVPNVTRHPAADPKLLQLQEDIGKIEGRPDRPVLKAFGMAGLKWGREIQERAHQLFLAERPNNLADIIDANGEPVIDALPDISHIKVQCGDFLIIATGEAWRTLTNIEAIALVGLWLLGQPDGNMSSVSSSALTQHISDEAPTGHLNEMGADATEAEASLQTSSAILKATLDSDVNVAAHLSSNIYGGTDPYVATSRLSPIRRSRHG</sequence>
<accession>A0A5C3KW09</accession>
<dbReference type="InterPro" id="IPR036457">
    <property type="entry name" value="PPM-type-like_dom_sf"/>
</dbReference>
<dbReference type="SMART" id="SM00332">
    <property type="entry name" value="PP2Cc"/>
    <property type="match status" value="1"/>
</dbReference>
<evidence type="ECO:0000313" key="2">
    <source>
        <dbReference type="EMBL" id="TFK24622.1"/>
    </source>
</evidence>
<dbReference type="PROSITE" id="PS51746">
    <property type="entry name" value="PPM_2"/>
    <property type="match status" value="1"/>
</dbReference>
<name>A0A5C3KW09_COPMA</name>
<reference evidence="2 3" key="1">
    <citation type="journal article" date="2019" name="Nat. Ecol. Evol.">
        <title>Megaphylogeny resolves global patterns of mushroom evolution.</title>
        <authorList>
            <person name="Varga T."/>
            <person name="Krizsan K."/>
            <person name="Foldi C."/>
            <person name="Dima B."/>
            <person name="Sanchez-Garcia M."/>
            <person name="Sanchez-Ramirez S."/>
            <person name="Szollosi G.J."/>
            <person name="Szarkandi J.G."/>
            <person name="Papp V."/>
            <person name="Albert L."/>
            <person name="Andreopoulos W."/>
            <person name="Angelini C."/>
            <person name="Antonin V."/>
            <person name="Barry K.W."/>
            <person name="Bougher N.L."/>
            <person name="Buchanan P."/>
            <person name="Buyck B."/>
            <person name="Bense V."/>
            <person name="Catcheside P."/>
            <person name="Chovatia M."/>
            <person name="Cooper J."/>
            <person name="Damon W."/>
            <person name="Desjardin D."/>
            <person name="Finy P."/>
            <person name="Geml J."/>
            <person name="Haridas S."/>
            <person name="Hughes K."/>
            <person name="Justo A."/>
            <person name="Karasinski D."/>
            <person name="Kautmanova I."/>
            <person name="Kiss B."/>
            <person name="Kocsube S."/>
            <person name="Kotiranta H."/>
            <person name="LaButti K.M."/>
            <person name="Lechner B.E."/>
            <person name="Liimatainen K."/>
            <person name="Lipzen A."/>
            <person name="Lukacs Z."/>
            <person name="Mihaltcheva S."/>
            <person name="Morgado L.N."/>
            <person name="Niskanen T."/>
            <person name="Noordeloos M.E."/>
            <person name="Ohm R.A."/>
            <person name="Ortiz-Santana B."/>
            <person name="Ovrebo C."/>
            <person name="Racz N."/>
            <person name="Riley R."/>
            <person name="Savchenko A."/>
            <person name="Shiryaev A."/>
            <person name="Soop K."/>
            <person name="Spirin V."/>
            <person name="Szebenyi C."/>
            <person name="Tomsovsky M."/>
            <person name="Tulloss R.E."/>
            <person name="Uehling J."/>
            <person name="Grigoriev I.V."/>
            <person name="Vagvolgyi C."/>
            <person name="Papp T."/>
            <person name="Martin F.M."/>
            <person name="Miettinen O."/>
            <person name="Hibbett D.S."/>
            <person name="Nagy L.G."/>
        </authorList>
    </citation>
    <scope>NUCLEOTIDE SEQUENCE [LARGE SCALE GENOMIC DNA]</scope>
    <source>
        <strain evidence="2 3">CBS 121175</strain>
    </source>
</reference>
<dbReference type="Proteomes" id="UP000307440">
    <property type="component" value="Unassembled WGS sequence"/>
</dbReference>